<evidence type="ECO:0000256" key="3">
    <source>
        <dbReference type="ARBA" id="ARBA00022824"/>
    </source>
</evidence>
<keyword evidence="3" id="KW-0256">Endoplasmic reticulum</keyword>
<dbReference type="GO" id="GO:0005783">
    <property type="term" value="C:endoplasmic reticulum"/>
    <property type="evidence" value="ECO:0007669"/>
    <property type="project" value="UniProtKB-SubCell"/>
</dbReference>
<evidence type="ECO:0000256" key="4">
    <source>
        <dbReference type="ARBA" id="ARBA00022927"/>
    </source>
</evidence>
<dbReference type="GO" id="GO:0015031">
    <property type="term" value="P:protein transport"/>
    <property type="evidence" value="ECO:0007669"/>
    <property type="project" value="UniProtKB-KW"/>
</dbReference>
<evidence type="ECO:0000256" key="2">
    <source>
        <dbReference type="ARBA" id="ARBA00022448"/>
    </source>
</evidence>
<evidence type="ECO:0000313" key="8">
    <source>
        <dbReference type="Proteomes" id="UP000018144"/>
    </source>
</evidence>
<dbReference type="PANTHER" id="PTHR40787">
    <property type="entry name" value="SECRETED PROTEIN"/>
    <property type="match status" value="1"/>
</dbReference>
<dbReference type="eggNOG" id="ENOG502R87S">
    <property type="taxonomic scope" value="Eukaryota"/>
</dbReference>
<evidence type="ECO:0000256" key="5">
    <source>
        <dbReference type="SAM" id="MobiDB-lite"/>
    </source>
</evidence>
<evidence type="ECO:0000256" key="1">
    <source>
        <dbReference type="ARBA" id="ARBA00004240"/>
    </source>
</evidence>
<feature type="region of interest" description="Disordered" evidence="5">
    <location>
        <begin position="671"/>
        <end position="694"/>
    </location>
</feature>
<protein>
    <submittedName>
        <fullName evidence="7">Similar to Protein transport protein sec39 acc. no. O14266</fullName>
    </submittedName>
</protein>
<gene>
    <name evidence="7" type="ORF">PCON_13300</name>
</gene>
<organism evidence="7 8">
    <name type="scientific">Pyronema omphalodes (strain CBS 100304)</name>
    <name type="common">Pyronema confluens</name>
    <dbReference type="NCBI Taxonomy" id="1076935"/>
    <lineage>
        <taxon>Eukaryota</taxon>
        <taxon>Fungi</taxon>
        <taxon>Dikarya</taxon>
        <taxon>Ascomycota</taxon>
        <taxon>Pezizomycotina</taxon>
        <taxon>Pezizomycetes</taxon>
        <taxon>Pezizales</taxon>
        <taxon>Pyronemataceae</taxon>
        <taxon>Pyronema</taxon>
    </lineage>
</organism>
<dbReference type="Proteomes" id="UP000018144">
    <property type="component" value="Unassembled WGS sequence"/>
</dbReference>
<keyword evidence="8" id="KW-1185">Reference proteome</keyword>
<name>U4L8F8_PYROM</name>
<evidence type="ECO:0000259" key="6">
    <source>
        <dbReference type="Pfam" id="PF08314"/>
    </source>
</evidence>
<keyword evidence="2" id="KW-0813">Transport</keyword>
<dbReference type="Pfam" id="PF08314">
    <property type="entry name" value="Sec39"/>
    <property type="match status" value="1"/>
</dbReference>
<evidence type="ECO:0000313" key="7">
    <source>
        <dbReference type="EMBL" id="CCX13707.1"/>
    </source>
</evidence>
<dbReference type="PANTHER" id="PTHR40787:SF3">
    <property type="entry name" value="PROTEIN TRANSPORT PROTEIN SEC39"/>
    <property type="match status" value="1"/>
</dbReference>
<dbReference type="InterPro" id="IPR013244">
    <property type="entry name" value="Sec39_domain"/>
</dbReference>
<feature type="domain" description="Sec39" evidence="6">
    <location>
        <begin position="14"/>
        <end position="669"/>
    </location>
</feature>
<feature type="compositionally biased region" description="Basic and acidic residues" evidence="5">
    <location>
        <begin position="684"/>
        <end position="694"/>
    </location>
</feature>
<accession>U4L8F8</accession>
<reference evidence="7 8" key="1">
    <citation type="journal article" date="2013" name="PLoS Genet.">
        <title>The genome and development-dependent transcriptomes of Pyronema confluens: a window into fungal evolution.</title>
        <authorList>
            <person name="Traeger S."/>
            <person name="Altegoer F."/>
            <person name="Freitag M."/>
            <person name="Gabaldon T."/>
            <person name="Kempken F."/>
            <person name="Kumar A."/>
            <person name="Marcet-Houben M."/>
            <person name="Poggeler S."/>
            <person name="Stajich J.E."/>
            <person name="Nowrousian M."/>
        </authorList>
    </citation>
    <scope>NUCLEOTIDE SEQUENCE [LARGE SCALE GENOMIC DNA]</scope>
    <source>
        <strain evidence="8">CBS 100304</strain>
        <tissue evidence="7">Vegetative mycelium</tissue>
    </source>
</reference>
<proteinExistence type="predicted"/>
<dbReference type="OrthoDB" id="342024at2759"/>
<sequence>MPSTIQGLSAPKAVLLSASLAASADIPRIRCLISKHPTAFSQETLLRVLLFLPETTPPQTYIPLLNAILRGEQLGIENENLKFDLSPVEGISDNTAQQKLSRLLPVLTSTDSTESLVTSYLIARADHIDTETGALSIAAELLQQFRRLPAIDQLFTGTVKVLYKLVYAFEREPTPELAIFRQLQVEDALEVLIADPDTITSDLAELVEPYLAVKAKKEWRHVWARLGALPLTQTVAIINEWDPPDDEEIREEWARWAIQLCYLCKETDPEARDTWEGMHSVHRRVGELMKLPEGEMPEKVGDLKDRQNSLFAATKQNLALLDTVISSSALLERSLAETVRIRLESSSDVQKAVMRQYVRSGANWDTRDDAAWTRVRDGARWLRQHGVLSKLTPEDVEQSILAGMLSGARFGLAKNIYVTNNRTSDLSLEEVEKVVLTVFNDYIDNATNGNKTRGKMKHAHQTLQILGPTPSPAITRAHALLNAIHALSSYSLTTRNGAPLLPVQIRITHHPLSLIPPLLNTNPCTFLKPDHLISIAQDLVLGTGGDPIDVPEKVLGMCTEAALQEQDFDTAYSFCTSRLLPLAKHSQEAASTLWRAALLAGKFGAAYEAMTGISPMGPTGLKFLEQKRELLAYALDYCPPEASMEVLAQWRRNEEEMEVLLELEKEAEAEHVRLGSGPVQQQQQERRASISREGEAPQSLFEVARGAARVFTAGRGMDMGAVGAMGSTLGGLAGGLQGGLQAMGQAQTADGERARKRDIVGGMVTRGLAGGLGWVLGAQPNMEQQRR</sequence>
<comment type="subcellular location">
    <subcellularLocation>
        <location evidence="1">Endoplasmic reticulum</location>
    </subcellularLocation>
</comment>
<dbReference type="GO" id="GO:0006890">
    <property type="term" value="P:retrograde vesicle-mediated transport, Golgi to endoplasmic reticulum"/>
    <property type="evidence" value="ECO:0007669"/>
    <property type="project" value="InterPro"/>
</dbReference>
<dbReference type="AlphaFoldDB" id="U4L8F8"/>
<dbReference type="EMBL" id="HF935887">
    <property type="protein sequence ID" value="CCX13707.1"/>
    <property type="molecule type" value="Genomic_DNA"/>
</dbReference>
<keyword evidence="4" id="KW-0653">Protein transport</keyword>
<dbReference type="OMA" id="GMKRAYD"/>